<dbReference type="Pfam" id="PF03937">
    <property type="entry name" value="Sdh5"/>
    <property type="match status" value="1"/>
</dbReference>
<dbReference type="SUPFAM" id="SSF109910">
    <property type="entry name" value="YgfY-like"/>
    <property type="match status" value="1"/>
</dbReference>
<evidence type="ECO:0000256" key="4">
    <source>
        <dbReference type="ARBA" id="ARBA00022490"/>
    </source>
</evidence>
<dbReference type="InterPro" id="IPR005631">
    <property type="entry name" value="SDH"/>
</dbReference>
<dbReference type="InterPro" id="IPR050531">
    <property type="entry name" value="SdhE_FAD_assembly_factor"/>
</dbReference>
<dbReference type="Gene3D" id="1.10.150.250">
    <property type="entry name" value="Flavinator of succinate dehydrogenase"/>
    <property type="match status" value="1"/>
</dbReference>
<protein>
    <recommendedName>
        <fullName evidence="3">FAD assembly factor SdhE</fullName>
    </recommendedName>
</protein>
<dbReference type="GO" id="GO:0005737">
    <property type="term" value="C:cytoplasm"/>
    <property type="evidence" value="ECO:0007669"/>
    <property type="project" value="UniProtKB-SubCell"/>
</dbReference>
<evidence type="ECO:0000313" key="6">
    <source>
        <dbReference type="EMBL" id="ABI56685.1"/>
    </source>
</evidence>
<dbReference type="eggNOG" id="COG2938">
    <property type="taxonomic scope" value="Bacteria"/>
</dbReference>
<evidence type="ECO:0000256" key="2">
    <source>
        <dbReference type="ARBA" id="ARBA00008571"/>
    </source>
</evidence>
<evidence type="ECO:0000256" key="5">
    <source>
        <dbReference type="ARBA" id="ARBA00023186"/>
    </source>
</evidence>
<dbReference type="PANTHER" id="PTHR39585">
    <property type="entry name" value="FAD ASSEMBLY FACTOR SDHE"/>
    <property type="match status" value="1"/>
</dbReference>
<dbReference type="AlphaFoldDB" id="Q0A902"/>
<dbReference type="Proteomes" id="UP000001962">
    <property type="component" value="Chromosome"/>
</dbReference>
<gene>
    <name evidence="6" type="ordered locus">Mlg_1336</name>
</gene>
<dbReference type="KEGG" id="aeh:Mlg_1336"/>
<comment type="subcellular location">
    <subcellularLocation>
        <location evidence="1">Cytoplasm</location>
    </subcellularLocation>
</comment>
<organism evidence="6 7">
    <name type="scientific">Alkalilimnicola ehrlichii (strain ATCC BAA-1101 / DSM 17681 / MLHE-1)</name>
    <dbReference type="NCBI Taxonomy" id="187272"/>
    <lineage>
        <taxon>Bacteria</taxon>
        <taxon>Pseudomonadati</taxon>
        <taxon>Pseudomonadota</taxon>
        <taxon>Gammaproteobacteria</taxon>
        <taxon>Chromatiales</taxon>
        <taxon>Ectothiorhodospiraceae</taxon>
        <taxon>Alkalilimnicola</taxon>
    </lineage>
</organism>
<sequence length="76" mass="9078">MKRLRWRCRRGTKELDILFERFLAKGYGALTDSERVTFERLLDCEDDQLQAWLLTDRRPTDGALDALVQRIRNIPR</sequence>
<comment type="similarity">
    <text evidence="2">Belongs to the SdhE FAD assembly factor family.</text>
</comment>
<dbReference type="PANTHER" id="PTHR39585:SF1">
    <property type="entry name" value="FAD ASSEMBLY FACTOR SDHE"/>
    <property type="match status" value="1"/>
</dbReference>
<keyword evidence="7" id="KW-1185">Reference proteome</keyword>
<evidence type="ECO:0000313" key="7">
    <source>
        <dbReference type="Proteomes" id="UP000001962"/>
    </source>
</evidence>
<dbReference type="EMBL" id="CP000453">
    <property type="protein sequence ID" value="ABI56685.1"/>
    <property type="molecule type" value="Genomic_DNA"/>
</dbReference>
<keyword evidence="5" id="KW-0143">Chaperone</keyword>
<dbReference type="GO" id="GO:0006105">
    <property type="term" value="P:succinate metabolic process"/>
    <property type="evidence" value="ECO:0007669"/>
    <property type="project" value="TreeGrafter"/>
</dbReference>
<evidence type="ECO:0000256" key="3">
    <source>
        <dbReference type="ARBA" id="ARBA00019418"/>
    </source>
</evidence>
<dbReference type="InterPro" id="IPR036714">
    <property type="entry name" value="SDH_sf"/>
</dbReference>
<accession>Q0A902</accession>
<dbReference type="HOGENOM" id="CLU_103054_2_2_6"/>
<keyword evidence="4" id="KW-0963">Cytoplasm</keyword>
<evidence type="ECO:0000256" key="1">
    <source>
        <dbReference type="ARBA" id="ARBA00004496"/>
    </source>
</evidence>
<proteinExistence type="inferred from homology"/>
<name>Q0A902_ALKEH</name>
<reference evidence="7" key="1">
    <citation type="submission" date="2006-08" db="EMBL/GenBank/DDBJ databases">
        <title>Complete sequence of Alkalilimnicola ehrilichei MLHE-1.</title>
        <authorList>
            <person name="Copeland A."/>
            <person name="Lucas S."/>
            <person name="Lapidus A."/>
            <person name="Barry K."/>
            <person name="Detter J.C."/>
            <person name="Glavina del Rio T."/>
            <person name="Hammon N."/>
            <person name="Israni S."/>
            <person name="Dalin E."/>
            <person name="Tice H."/>
            <person name="Pitluck S."/>
            <person name="Sims D."/>
            <person name="Brettin T."/>
            <person name="Bruce D."/>
            <person name="Han C."/>
            <person name="Tapia R."/>
            <person name="Gilna P."/>
            <person name="Schmutz J."/>
            <person name="Larimer F."/>
            <person name="Land M."/>
            <person name="Hauser L."/>
            <person name="Kyrpides N."/>
            <person name="Mikhailova N."/>
            <person name="Oremland R.S."/>
            <person name="Hoeft S.E."/>
            <person name="Switzer-Blum J."/>
            <person name="Kulp T."/>
            <person name="King G."/>
            <person name="Tabita R."/>
            <person name="Witte B."/>
            <person name="Santini J.M."/>
            <person name="Basu P."/>
            <person name="Hollibaugh J.T."/>
            <person name="Xie G."/>
            <person name="Stolz J.F."/>
            <person name="Richardson P."/>
        </authorList>
    </citation>
    <scope>NUCLEOTIDE SEQUENCE [LARGE SCALE GENOMIC DNA]</scope>
    <source>
        <strain evidence="7">ATCC BAA-1101 / DSM 17681 / MLHE-1</strain>
    </source>
</reference>